<evidence type="ECO:0000313" key="2">
    <source>
        <dbReference type="Proteomes" id="UP000798808"/>
    </source>
</evidence>
<dbReference type="EMBL" id="SMLW01000425">
    <property type="protein sequence ID" value="MTI24523.1"/>
    <property type="molecule type" value="Genomic_DNA"/>
</dbReference>
<sequence>MKHIHILIFYTAIALVGCQKHSHNKDGLLDDQTDIIETEGTQKVDSTGYDSFITYNDSALSIIGVVQTSDITSDSRLGIKADYQLVSSKRDFYLIADTDLTEYWGKCVKVEGYFPSGWDIETEKNGGNWTWGRTAIAVNSITLIQAGDCNALIRQKLKHINLSSYPDTLQGIIVRRQRLAPDISSDYEIVFDEPIENRSDESIQLESMLIYPNINLRTLNRIIDNKMQCTAYGRMVGGYAERMVFETDSIVIQ</sequence>
<dbReference type="RefSeq" id="WP_155170566.1">
    <property type="nucleotide sequence ID" value="NZ_BAAAFL010000005.1"/>
</dbReference>
<gene>
    <name evidence="1" type="ORF">E1163_06140</name>
</gene>
<organism evidence="1 2">
    <name type="scientific">Fulvivirga kasyanovii</name>
    <dbReference type="NCBI Taxonomy" id="396812"/>
    <lineage>
        <taxon>Bacteria</taxon>
        <taxon>Pseudomonadati</taxon>
        <taxon>Bacteroidota</taxon>
        <taxon>Cytophagia</taxon>
        <taxon>Cytophagales</taxon>
        <taxon>Fulvivirgaceae</taxon>
        <taxon>Fulvivirga</taxon>
    </lineage>
</organism>
<reference evidence="1 2" key="1">
    <citation type="submission" date="2019-02" db="EMBL/GenBank/DDBJ databases">
        <authorList>
            <person name="Goldberg S.R."/>
            <person name="Haltli B.A."/>
            <person name="Correa H."/>
            <person name="Russell K.G."/>
        </authorList>
    </citation>
    <scope>NUCLEOTIDE SEQUENCE [LARGE SCALE GENOMIC DNA]</scope>
    <source>
        <strain evidence="1 2">JCM 16186</strain>
    </source>
</reference>
<dbReference type="Proteomes" id="UP000798808">
    <property type="component" value="Unassembled WGS sequence"/>
</dbReference>
<evidence type="ECO:0008006" key="3">
    <source>
        <dbReference type="Google" id="ProtNLM"/>
    </source>
</evidence>
<proteinExistence type="predicted"/>
<keyword evidence="2" id="KW-1185">Reference proteome</keyword>
<evidence type="ECO:0000313" key="1">
    <source>
        <dbReference type="EMBL" id="MTI24523.1"/>
    </source>
</evidence>
<dbReference type="PROSITE" id="PS51257">
    <property type="entry name" value="PROKAR_LIPOPROTEIN"/>
    <property type="match status" value="1"/>
</dbReference>
<accession>A0ABW9RKH4</accession>
<comment type="caution">
    <text evidence="1">The sequence shown here is derived from an EMBL/GenBank/DDBJ whole genome shotgun (WGS) entry which is preliminary data.</text>
</comment>
<protein>
    <recommendedName>
        <fullName evidence="3">DUF5689 domain-containing protein</fullName>
    </recommendedName>
</protein>
<name>A0ABW9RKH4_9BACT</name>